<reference evidence="1" key="1">
    <citation type="journal article" date="2014" name="Front. Microbiol.">
        <title>High frequency of phylogenetically diverse reductive dehalogenase-homologous genes in deep subseafloor sedimentary metagenomes.</title>
        <authorList>
            <person name="Kawai M."/>
            <person name="Futagami T."/>
            <person name="Toyoda A."/>
            <person name="Takaki Y."/>
            <person name="Nishi S."/>
            <person name="Hori S."/>
            <person name="Arai W."/>
            <person name="Tsubouchi T."/>
            <person name="Morono Y."/>
            <person name="Uchiyama I."/>
            <person name="Ito T."/>
            <person name="Fujiyama A."/>
            <person name="Inagaki F."/>
            <person name="Takami H."/>
        </authorList>
    </citation>
    <scope>NUCLEOTIDE SEQUENCE</scope>
    <source>
        <strain evidence="1">Expedition CK06-06</strain>
    </source>
</reference>
<name>X1R989_9ZZZZ</name>
<evidence type="ECO:0000313" key="1">
    <source>
        <dbReference type="EMBL" id="GAI63576.1"/>
    </source>
</evidence>
<dbReference type="PIRSF" id="PIRSF017082">
    <property type="entry name" value="YflP"/>
    <property type="match status" value="1"/>
</dbReference>
<accession>X1R989</accession>
<dbReference type="InterPro" id="IPR005064">
    <property type="entry name" value="BUG"/>
</dbReference>
<dbReference type="AlphaFoldDB" id="X1R989"/>
<gene>
    <name evidence="1" type="ORF">S12H4_01760</name>
</gene>
<organism evidence="1">
    <name type="scientific">marine sediment metagenome</name>
    <dbReference type="NCBI Taxonomy" id="412755"/>
    <lineage>
        <taxon>unclassified sequences</taxon>
        <taxon>metagenomes</taxon>
        <taxon>ecological metagenomes</taxon>
    </lineage>
</organism>
<dbReference type="SUPFAM" id="SSF53850">
    <property type="entry name" value="Periplasmic binding protein-like II"/>
    <property type="match status" value="1"/>
</dbReference>
<dbReference type="PANTHER" id="PTHR42928:SF5">
    <property type="entry name" value="BLR1237 PROTEIN"/>
    <property type="match status" value="1"/>
</dbReference>
<dbReference type="PANTHER" id="PTHR42928">
    <property type="entry name" value="TRICARBOXYLATE-BINDING PROTEIN"/>
    <property type="match status" value="1"/>
</dbReference>
<dbReference type="InterPro" id="IPR042100">
    <property type="entry name" value="Bug_dom1"/>
</dbReference>
<dbReference type="CDD" id="cd07012">
    <property type="entry name" value="PBP2_Bug_TTT"/>
    <property type="match status" value="1"/>
</dbReference>
<protein>
    <recommendedName>
        <fullName evidence="2">Tricarboxylate transport protein TctC</fullName>
    </recommendedName>
</protein>
<sequence length="334" mass="35236">MKKLFLLIVVTLCVCMSFVLFASASYPERNITNVLVWSAGGGTDACNRVVMAEMAKILDVNINVVNKTGGAGGSVGMNYAYSQPSDGYTLCGLSESCVTAGVQGGFDKRMNVWEYFIIGGSPDVVSVSANTPYMTLKDLIEAAKADPGTIRAGASAAGSIHHLNLLALEDGSGAKFNYIPYTGSAPAQNAAMTGEVSVVVTSVAEQAQLIRGGKLRPLAVLIPESFVLAGETLPSAFDSYPGLSEYLPISQAIGFAIKADAPDDIKAVLIDAFDKALMTDTFVKWAEDNYYVVSGATGSEGVEIFNKLESLFAWTLWDLKAAKVDPSTLGIPKP</sequence>
<evidence type="ECO:0008006" key="2">
    <source>
        <dbReference type="Google" id="ProtNLM"/>
    </source>
</evidence>
<dbReference type="EMBL" id="BARW01000376">
    <property type="protein sequence ID" value="GAI63576.1"/>
    <property type="molecule type" value="Genomic_DNA"/>
</dbReference>
<proteinExistence type="predicted"/>
<dbReference type="Gene3D" id="3.40.190.10">
    <property type="entry name" value="Periplasmic binding protein-like II"/>
    <property type="match status" value="1"/>
</dbReference>
<dbReference type="Gene3D" id="3.40.190.150">
    <property type="entry name" value="Bordetella uptake gene, domain 1"/>
    <property type="match status" value="1"/>
</dbReference>
<dbReference type="Pfam" id="PF03401">
    <property type="entry name" value="TctC"/>
    <property type="match status" value="1"/>
</dbReference>
<comment type="caution">
    <text evidence="1">The sequence shown here is derived from an EMBL/GenBank/DDBJ whole genome shotgun (WGS) entry which is preliminary data.</text>
</comment>